<comment type="caution">
    <text evidence="6">The sequence shown here is derived from an EMBL/GenBank/DDBJ whole genome shotgun (WGS) entry which is preliminary data.</text>
</comment>
<evidence type="ECO:0000256" key="2">
    <source>
        <dbReference type="ARBA" id="ARBA00022723"/>
    </source>
</evidence>
<evidence type="ECO:0000259" key="5">
    <source>
        <dbReference type="Pfam" id="PF24827"/>
    </source>
</evidence>
<evidence type="ECO:0000313" key="8">
    <source>
        <dbReference type="Proteomes" id="UP000037729"/>
    </source>
</evidence>
<keyword evidence="4" id="KW-0862">Zinc</keyword>
<dbReference type="EMBL" id="LIUF01000003">
    <property type="protein sequence ID" value="KOX93157.1"/>
    <property type="molecule type" value="Genomic_DNA"/>
</dbReference>
<sequence>MRIEQLGDGDPEVAVVGSIHGDEPCGRDGIEAVLADPPAVERPVKFIIANEAALEANKRYLDTDLNRSFPGDADSESRETRLAAAIASELRDCTVLSLHSTQSYDGMFALVDELTPEMEALCSVLSVDAVVQTKGANEGRMIATVDSVLEVECGYQGSPEAAENAAQVIREFLAATGVTAESPPQRETSLPVFQLGEPIPKAAAEQYEVFVRNFEPVPEGDPVAAADDETVVAEEPFHPVLLSAYGYEDVFGFTADRIGMLD</sequence>
<evidence type="ECO:0000256" key="3">
    <source>
        <dbReference type="ARBA" id="ARBA00022801"/>
    </source>
</evidence>
<dbReference type="EMBL" id="WOWB01000001">
    <property type="protein sequence ID" value="NLV06487.1"/>
    <property type="molecule type" value="Genomic_DNA"/>
</dbReference>
<dbReference type="InterPro" id="IPR055438">
    <property type="entry name" value="AstE_AspA_cat"/>
</dbReference>
<name>A0A0M9AJ79_9EURY</name>
<dbReference type="PANTHER" id="PTHR15162">
    <property type="entry name" value="ASPARTOACYLASE"/>
    <property type="match status" value="1"/>
</dbReference>
<organism evidence="6 8">
    <name type="scientific">Haloarcula rubripromontorii</name>
    <dbReference type="NCBI Taxonomy" id="1705562"/>
    <lineage>
        <taxon>Archaea</taxon>
        <taxon>Methanobacteriati</taxon>
        <taxon>Methanobacteriota</taxon>
        <taxon>Stenosarchaea group</taxon>
        <taxon>Halobacteria</taxon>
        <taxon>Halobacteriales</taxon>
        <taxon>Haloarculaceae</taxon>
        <taxon>Haloarcula</taxon>
    </lineage>
</organism>
<dbReference type="PANTHER" id="PTHR15162:SF7">
    <property type="entry name" value="SUCCINYLGLUTAMATE DESUCCINYLASE"/>
    <property type="match status" value="1"/>
</dbReference>
<evidence type="ECO:0000256" key="1">
    <source>
        <dbReference type="ARBA" id="ARBA00001947"/>
    </source>
</evidence>
<keyword evidence="8" id="KW-1185">Reference proteome</keyword>
<protein>
    <submittedName>
        <fullName evidence="6">Succinylglutamate desuccinylase</fullName>
    </submittedName>
</protein>
<dbReference type="OrthoDB" id="323389at2157"/>
<gene>
    <name evidence="6" type="ORF">AMS69_12000</name>
    <name evidence="7" type="ORF">GOC83_10145</name>
</gene>
<dbReference type="Proteomes" id="UP000037729">
    <property type="component" value="Unassembled WGS sequence"/>
</dbReference>
<keyword evidence="3" id="KW-0378">Hydrolase</keyword>
<dbReference type="Pfam" id="PF24827">
    <property type="entry name" value="AstE_AspA_cat"/>
    <property type="match status" value="1"/>
</dbReference>
<proteinExistence type="predicted"/>
<feature type="domain" description="Succinylglutamate desuccinylase/Aspartoacylase catalytic" evidence="5">
    <location>
        <begin position="11"/>
        <end position="132"/>
    </location>
</feature>
<dbReference type="GO" id="GO:0046872">
    <property type="term" value="F:metal ion binding"/>
    <property type="evidence" value="ECO:0007669"/>
    <property type="project" value="UniProtKB-KW"/>
</dbReference>
<reference evidence="6 8" key="1">
    <citation type="submission" date="2015-08" db="EMBL/GenBank/DDBJ databases">
        <title>Genomes of Isolates from Cabo Rojo, PR.</title>
        <authorList>
            <person name="Sanchez-Nieves R.L."/>
            <person name="Montalvo-Rodriguez R."/>
        </authorList>
    </citation>
    <scope>NUCLEOTIDE SEQUENCE [LARGE SCALE GENOMIC DNA]</scope>
    <source>
        <strain evidence="6 8">SL3</strain>
    </source>
</reference>
<dbReference type="PATRIC" id="fig|1705562.3.peg.590"/>
<dbReference type="GO" id="GO:0005829">
    <property type="term" value="C:cytosol"/>
    <property type="evidence" value="ECO:0007669"/>
    <property type="project" value="TreeGrafter"/>
</dbReference>
<dbReference type="AlphaFoldDB" id="A0A0M9AJ79"/>
<keyword evidence="2" id="KW-0479">Metal-binding</keyword>
<evidence type="ECO:0000313" key="6">
    <source>
        <dbReference type="EMBL" id="KOX93157.1"/>
    </source>
</evidence>
<dbReference type="RefSeq" id="WP_053968289.1">
    <property type="nucleotide sequence ID" value="NZ_LIUF01000003.1"/>
</dbReference>
<dbReference type="InterPro" id="IPR050178">
    <property type="entry name" value="AspA/AstE_fam"/>
</dbReference>
<dbReference type="SUPFAM" id="SSF53187">
    <property type="entry name" value="Zn-dependent exopeptidases"/>
    <property type="match status" value="1"/>
</dbReference>
<dbReference type="STRING" id="1705562.AMS69_12000"/>
<accession>A0A0M9AJ79</accession>
<evidence type="ECO:0000313" key="7">
    <source>
        <dbReference type="EMBL" id="NLV06487.1"/>
    </source>
</evidence>
<reference evidence="7" key="2">
    <citation type="submission" date="2019-12" db="EMBL/GenBank/DDBJ databases">
        <title>The whole-genome sequencing of Haloarcula japonica strain pws8.</title>
        <authorList>
            <person name="Verma D.K."/>
            <person name="Gopal K."/>
            <person name="Prasad E.S."/>
        </authorList>
    </citation>
    <scope>NUCLEOTIDE SEQUENCE</scope>
    <source>
        <strain evidence="7">Pws8</strain>
    </source>
</reference>
<dbReference type="Proteomes" id="UP000610611">
    <property type="component" value="Unassembled WGS sequence"/>
</dbReference>
<comment type="cofactor">
    <cofactor evidence="1">
        <name>Zn(2+)</name>
        <dbReference type="ChEBI" id="CHEBI:29105"/>
    </cofactor>
</comment>
<dbReference type="Gene3D" id="3.40.630.10">
    <property type="entry name" value="Zn peptidases"/>
    <property type="match status" value="1"/>
</dbReference>
<dbReference type="GO" id="GO:0016788">
    <property type="term" value="F:hydrolase activity, acting on ester bonds"/>
    <property type="evidence" value="ECO:0007669"/>
    <property type="project" value="InterPro"/>
</dbReference>
<evidence type="ECO:0000256" key="4">
    <source>
        <dbReference type="ARBA" id="ARBA00022833"/>
    </source>
</evidence>